<accession>A0A6A8DDG2</accession>
<proteinExistence type="predicted"/>
<organism evidence="1 2">
    <name type="scientific">Aquibacillus halophilus</name>
    <dbReference type="NCBI Taxonomy" id="930132"/>
    <lineage>
        <taxon>Bacteria</taxon>
        <taxon>Bacillati</taxon>
        <taxon>Bacillota</taxon>
        <taxon>Bacilli</taxon>
        <taxon>Bacillales</taxon>
        <taxon>Bacillaceae</taxon>
        <taxon>Aquibacillus</taxon>
    </lineage>
</organism>
<protein>
    <submittedName>
        <fullName evidence="1">DUF3888 domain-containing protein</fullName>
    </submittedName>
</protein>
<dbReference type="EMBL" id="WJNG01000011">
    <property type="protein sequence ID" value="MRH43745.1"/>
    <property type="molecule type" value="Genomic_DNA"/>
</dbReference>
<dbReference type="Pfam" id="PF13027">
    <property type="entry name" value="DUF3888"/>
    <property type="match status" value="1"/>
</dbReference>
<dbReference type="AlphaFoldDB" id="A0A6A8DDG2"/>
<comment type="caution">
    <text evidence="1">The sequence shown here is derived from an EMBL/GenBank/DDBJ whole genome shotgun (WGS) entry which is preliminary data.</text>
</comment>
<dbReference type="InterPro" id="IPR024984">
    <property type="entry name" value="DUF3888"/>
</dbReference>
<evidence type="ECO:0000313" key="1">
    <source>
        <dbReference type="EMBL" id="MRH43745.1"/>
    </source>
</evidence>
<sequence>MKKYIIILISTMIISMYTISTKAEPIDYTEDSRELQYQDILMLFLTPPIEKAVDRYYSRSLNVTPVVYPYQINVIDLKRKDSFRTFHFEVKLEVTPVVGPHISVGKDQIIFEIAPTLPSNVKLINYKHLETHELPQHWQHIKKNHDISFINKDNDKGFVSIVKNFAYYFQFEELVKPE</sequence>
<name>A0A6A8DDG2_9BACI</name>
<reference evidence="1" key="1">
    <citation type="submission" date="2019-11" db="EMBL/GenBank/DDBJ databases">
        <authorList>
            <person name="Li J."/>
        </authorList>
    </citation>
    <scope>NUCLEOTIDE SEQUENCE</scope>
    <source>
        <strain evidence="1">B6B</strain>
    </source>
</reference>
<evidence type="ECO:0000313" key="2">
    <source>
        <dbReference type="Proteomes" id="UP000799092"/>
    </source>
</evidence>
<gene>
    <name evidence="1" type="ORF">GH741_13790</name>
</gene>
<dbReference type="Proteomes" id="UP000799092">
    <property type="component" value="Unassembled WGS sequence"/>
</dbReference>
<dbReference type="OrthoDB" id="1906683at2"/>
<keyword evidence="2" id="KW-1185">Reference proteome</keyword>
<dbReference type="RefSeq" id="WP_153737363.1">
    <property type="nucleotide sequence ID" value="NZ_WJNG01000011.1"/>
</dbReference>